<dbReference type="Proteomes" id="UP000238375">
    <property type="component" value="Unassembled WGS sequence"/>
</dbReference>
<dbReference type="AlphaFoldDB" id="A0A2T0RF21"/>
<dbReference type="RefSeq" id="WP_106141115.1">
    <property type="nucleotide sequence ID" value="NZ_PVTE01000067.1"/>
</dbReference>
<organism evidence="2 3">
    <name type="scientific">Spirosoma oryzae</name>
    <dbReference type="NCBI Taxonomy" id="1469603"/>
    <lineage>
        <taxon>Bacteria</taxon>
        <taxon>Pseudomonadati</taxon>
        <taxon>Bacteroidota</taxon>
        <taxon>Cytophagia</taxon>
        <taxon>Cytophagales</taxon>
        <taxon>Cytophagaceae</taxon>
        <taxon>Spirosoma</taxon>
    </lineage>
</organism>
<evidence type="ECO:0000313" key="3">
    <source>
        <dbReference type="Proteomes" id="UP000238375"/>
    </source>
</evidence>
<feature type="region of interest" description="Disordered" evidence="1">
    <location>
        <begin position="48"/>
        <end position="69"/>
    </location>
</feature>
<sequence>MSQLLYIATIALAVYSFGCDSGKSDEQKQIENLQSQVATLNNRIQENQEKQQAEQQQKDEQQRLVAEREQEQTAKQQLTEKLNNILVVVDDYDSDGIGHLFNINLKLDNPTDLQFNYVAIDVTYVKANKDVYKTERVYIYNVDPYSVRMQPAPESNRGVDLYASITDYQIKP</sequence>
<accession>A0A2T0RF21</accession>
<protein>
    <submittedName>
        <fullName evidence="2">Uncharacterized protein</fullName>
    </submittedName>
</protein>
<gene>
    <name evidence="2" type="ORF">CLV58_1672</name>
</gene>
<reference evidence="2 3" key="1">
    <citation type="submission" date="2018-03" db="EMBL/GenBank/DDBJ databases">
        <title>Genomic Encyclopedia of Archaeal and Bacterial Type Strains, Phase II (KMG-II): from individual species to whole genera.</title>
        <authorList>
            <person name="Goeker M."/>
        </authorList>
    </citation>
    <scope>NUCLEOTIDE SEQUENCE [LARGE SCALE GENOMIC DNA]</scope>
    <source>
        <strain evidence="2 3">DSM 28354</strain>
    </source>
</reference>
<evidence type="ECO:0000313" key="2">
    <source>
        <dbReference type="EMBL" id="PRY19755.1"/>
    </source>
</evidence>
<dbReference type="OrthoDB" id="9813021at2"/>
<dbReference type="EMBL" id="PVTE01000067">
    <property type="protein sequence ID" value="PRY19755.1"/>
    <property type="molecule type" value="Genomic_DNA"/>
</dbReference>
<proteinExistence type="predicted"/>
<evidence type="ECO:0000256" key="1">
    <source>
        <dbReference type="SAM" id="MobiDB-lite"/>
    </source>
</evidence>
<comment type="caution">
    <text evidence="2">The sequence shown here is derived from an EMBL/GenBank/DDBJ whole genome shotgun (WGS) entry which is preliminary data.</text>
</comment>
<keyword evidence="3" id="KW-1185">Reference proteome</keyword>
<name>A0A2T0RF21_9BACT</name>